<evidence type="ECO:0000313" key="1">
    <source>
        <dbReference type="EMBL" id="OLY81475.1"/>
    </source>
</evidence>
<dbReference type="EMBL" id="LSSL01002417">
    <property type="protein sequence ID" value="OLY81475.1"/>
    <property type="molecule type" value="Genomic_DNA"/>
</dbReference>
<feature type="non-terminal residue" evidence="1">
    <location>
        <position position="12"/>
    </location>
</feature>
<name>A0A1R0GXA6_9FUNG</name>
<dbReference type="Proteomes" id="UP000187455">
    <property type="component" value="Unassembled WGS sequence"/>
</dbReference>
<proteinExistence type="predicted"/>
<sequence length="12" mass="1501">MMFFRYAPVPLE</sequence>
<comment type="caution">
    <text evidence="1">The sequence shown here is derived from an EMBL/GenBank/DDBJ whole genome shotgun (WGS) entry which is preliminary data.</text>
</comment>
<keyword evidence="2" id="KW-1185">Reference proteome</keyword>
<evidence type="ECO:0000313" key="2">
    <source>
        <dbReference type="Proteomes" id="UP000187455"/>
    </source>
</evidence>
<organism evidence="1 2">
    <name type="scientific">Smittium mucronatum</name>
    <dbReference type="NCBI Taxonomy" id="133383"/>
    <lineage>
        <taxon>Eukaryota</taxon>
        <taxon>Fungi</taxon>
        <taxon>Fungi incertae sedis</taxon>
        <taxon>Zoopagomycota</taxon>
        <taxon>Kickxellomycotina</taxon>
        <taxon>Harpellomycetes</taxon>
        <taxon>Harpellales</taxon>
        <taxon>Legeriomycetaceae</taxon>
        <taxon>Smittium</taxon>
    </lineage>
</organism>
<accession>A0A1R0GXA6</accession>
<reference evidence="1 2" key="1">
    <citation type="journal article" date="2016" name="Mol. Biol. Evol.">
        <title>Genome-Wide Survey of Gut Fungi (Harpellales) Reveals the First Horizontally Transferred Ubiquitin Gene from a Mosquito Host.</title>
        <authorList>
            <person name="Wang Y."/>
            <person name="White M.M."/>
            <person name="Kvist S."/>
            <person name="Moncalvo J.M."/>
        </authorList>
    </citation>
    <scope>NUCLEOTIDE SEQUENCE [LARGE SCALE GENOMIC DNA]</scope>
    <source>
        <strain evidence="1 2">ALG-7-W6</strain>
    </source>
</reference>
<protein>
    <submittedName>
        <fullName evidence="1">Uncharacterized protein</fullName>
    </submittedName>
</protein>
<gene>
    <name evidence="1" type="ORF">AYI68_g4418</name>
</gene>